<organism evidence="1 2">
    <name type="scientific">Sphaerosporella brunnea</name>
    <dbReference type="NCBI Taxonomy" id="1250544"/>
    <lineage>
        <taxon>Eukaryota</taxon>
        <taxon>Fungi</taxon>
        <taxon>Dikarya</taxon>
        <taxon>Ascomycota</taxon>
        <taxon>Pezizomycotina</taxon>
        <taxon>Pezizomycetes</taxon>
        <taxon>Pezizales</taxon>
        <taxon>Pyronemataceae</taxon>
        <taxon>Sphaerosporella</taxon>
    </lineage>
</organism>
<dbReference type="InParanoid" id="A0A5J5EG14"/>
<dbReference type="AlphaFoldDB" id="A0A5J5EG14"/>
<accession>A0A5J5EG14</accession>
<dbReference type="EMBL" id="VXIS01000321">
    <property type="protein sequence ID" value="KAA8894655.1"/>
    <property type="molecule type" value="Genomic_DNA"/>
</dbReference>
<comment type="caution">
    <text evidence="1">The sequence shown here is derived from an EMBL/GenBank/DDBJ whole genome shotgun (WGS) entry which is preliminary data.</text>
</comment>
<evidence type="ECO:0000313" key="2">
    <source>
        <dbReference type="Proteomes" id="UP000326924"/>
    </source>
</evidence>
<evidence type="ECO:0000313" key="1">
    <source>
        <dbReference type="EMBL" id="KAA8894655.1"/>
    </source>
</evidence>
<keyword evidence="2" id="KW-1185">Reference proteome</keyword>
<sequence>MQAATGAAASDKHGSLPTVCCAGECYPCSVLSPPPPYSVSSHSSSSLAPFPLLLRPPSSSLSPLLLFALLLHCDILLQLALSLIPRKIRILRTSQTFHSISQNEVRCFLRSFFPHYQLRRSLSIRKAASLWRCLLGLRQPQLRGLQKHLYQQPETYH</sequence>
<protein>
    <submittedName>
        <fullName evidence="1">Uncharacterized protein</fullName>
    </submittedName>
</protein>
<reference evidence="1 2" key="1">
    <citation type="submission" date="2019-09" db="EMBL/GenBank/DDBJ databases">
        <title>Draft genome of the ectomycorrhizal ascomycete Sphaerosporella brunnea.</title>
        <authorList>
            <consortium name="DOE Joint Genome Institute"/>
            <person name="Benucci G.M."/>
            <person name="Marozzi G."/>
            <person name="Antonielli L."/>
            <person name="Sanchez S."/>
            <person name="Marco P."/>
            <person name="Wang X."/>
            <person name="Falini L.B."/>
            <person name="Barry K."/>
            <person name="Haridas S."/>
            <person name="Lipzen A."/>
            <person name="Labutti K."/>
            <person name="Grigoriev I.V."/>
            <person name="Murat C."/>
            <person name="Martin F."/>
            <person name="Albertini E."/>
            <person name="Donnini D."/>
            <person name="Bonito G."/>
        </authorList>
    </citation>
    <scope>NUCLEOTIDE SEQUENCE [LARGE SCALE GENOMIC DNA]</scope>
    <source>
        <strain evidence="1 2">Sb_GMNB300</strain>
    </source>
</reference>
<name>A0A5J5EG14_9PEZI</name>
<dbReference type="Proteomes" id="UP000326924">
    <property type="component" value="Unassembled WGS sequence"/>
</dbReference>
<proteinExistence type="predicted"/>
<gene>
    <name evidence="1" type="ORF">FN846DRAFT_399704</name>
</gene>